<organism evidence="1 2">
    <name type="scientific">Fasciola gigantica</name>
    <name type="common">Giant liver fluke</name>
    <dbReference type="NCBI Taxonomy" id="46835"/>
    <lineage>
        <taxon>Eukaryota</taxon>
        <taxon>Metazoa</taxon>
        <taxon>Spiralia</taxon>
        <taxon>Lophotrochozoa</taxon>
        <taxon>Platyhelminthes</taxon>
        <taxon>Trematoda</taxon>
        <taxon>Digenea</taxon>
        <taxon>Plagiorchiida</taxon>
        <taxon>Echinostomata</taxon>
        <taxon>Echinostomatoidea</taxon>
        <taxon>Fasciolidae</taxon>
        <taxon>Fasciola</taxon>
    </lineage>
</organism>
<dbReference type="Proteomes" id="UP000316759">
    <property type="component" value="Unassembled WGS sequence"/>
</dbReference>
<sequence length="127" mass="14195">MLRAASLKSNNASLAKKVAELQLELGAQRTAAREAAIESCRLQMQVARFQPLLEARDQLKDSLLQLRELLATMLDTDMAVMRCVNEMASIVEGPENGGISHSPTLLHGFPIQFLRCPILYQILIYER</sequence>
<keyword evidence="2" id="KW-1185">Reference proteome</keyword>
<dbReference type="AlphaFoldDB" id="A0A504Y8E3"/>
<evidence type="ECO:0000313" key="2">
    <source>
        <dbReference type="Proteomes" id="UP000316759"/>
    </source>
</evidence>
<dbReference type="EMBL" id="SUNJ01014551">
    <property type="protein sequence ID" value="TPP56415.1"/>
    <property type="molecule type" value="Genomic_DNA"/>
</dbReference>
<protein>
    <submittedName>
        <fullName evidence="1">Uncharacterized protein</fullName>
    </submittedName>
</protein>
<evidence type="ECO:0000313" key="1">
    <source>
        <dbReference type="EMBL" id="TPP56415.1"/>
    </source>
</evidence>
<proteinExistence type="predicted"/>
<name>A0A504Y8E3_FASGI</name>
<gene>
    <name evidence="1" type="ORF">FGIG_12479</name>
</gene>
<accession>A0A504Y8E3</accession>
<dbReference type="OrthoDB" id="6288808at2759"/>
<comment type="caution">
    <text evidence="1">The sequence shown here is derived from an EMBL/GenBank/DDBJ whole genome shotgun (WGS) entry which is preliminary data.</text>
</comment>
<reference evidence="1 2" key="1">
    <citation type="submission" date="2019-04" db="EMBL/GenBank/DDBJ databases">
        <title>Annotation for the trematode Fasciola gigantica.</title>
        <authorList>
            <person name="Choi Y.-J."/>
        </authorList>
    </citation>
    <scope>NUCLEOTIDE SEQUENCE [LARGE SCALE GENOMIC DNA]</scope>
    <source>
        <strain evidence="1">Uganda_cow_1</strain>
    </source>
</reference>